<organism evidence="1">
    <name type="scientific">marine sediment metagenome</name>
    <dbReference type="NCBI Taxonomy" id="412755"/>
    <lineage>
        <taxon>unclassified sequences</taxon>
        <taxon>metagenomes</taxon>
        <taxon>ecological metagenomes</taxon>
    </lineage>
</organism>
<name>X1QIC0_9ZZZZ</name>
<dbReference type="AlphaFoldDB" id="X1QIC0"/>
<dbReference type="EMBL" id="BARW01000024">
    <property type="protein sequence ID" value="GAI68232.1"/>
    <property type="molecule type" value="Genomic_DNA"/>
</dbReference>
<proteinExistence type="predicted"/>
<comment type="caution">
    <text evidence="1">The sequence shown here is derived from an EMBL/GenBank/DDBJ whole genome shotgun (WGS) entry which is preliminary data.</text>
</comment>
<reference evidence="1" key="1">
    <citation type="journal article" date="2014" name="Front. Microbiol.">
        <title>High frequency of phylogenetically diverse reductive dehalogenase-homologous genes in deep subseafloor sedimentary metagenomes.</title>
        <authorList>
            <person name="Kawai M."/>
            <person name="Futagami T."/>
            <person name="Toyoda A."/>
            <person name="Takaki Y."/>
            <person name="Nishi S."/>
            <person name="Hori S."/>
            <person name="Arai W."/>
            <person name="Tsubouchi T."/>
            <person name="Morono Y."/>
            <person name="Uchiyama I."/>
            <person name="Ito T."/>
            <person name="Fujiyama A."/>
            <person name="Inagaki F."/>
            <person name="Takami H."/>
        </authorList>
    </citation>
    <scope>NUCLEOTIDE SEQUENCE</scope>
    <source>
        <strain evidence="1">Expedition CK06-06</strain>
    </source>
</reference>
<accession>X1QIC0</accession>
<gene>
    <name evidence="1" type="ORF">S12H4_00272</name>
</gene>
<sequence length="125" mass="14384">MFFLLKAKGLEWHDRDEQAGYDYSVNDFTRDTAWHDLDISGIVGVGKRLVLCKLRMKNPRSYQACIFMAGGMTMEGTTAKRVTLVVDIIHEYDIWIPTDENGVIQYYIQGATWNTLNLSIRGWFA</sequence>
<protein>
    <submittedName>
        <fullName evidence="1">Uncharacterized protein</fullName>
    </submittedName>
</protein>
<evidence type="ECO:0000313" key="1">
    <source>
        <dbReference type="EMBL" id="GAI68232.1"/>
    </source>
</evidence>